<evidence type="ECO:0000313" key="7">
    <source>
        <dbReference type="Proteomes" id="UP000023351"/>
    </source>
</evidence>
<dbReference type="InterPro" id="IPR002052">
    <property type="entry name" value="DNA_methylase_N6_adenine_CS"/>
</dbReference>
<organism evidence="6 7">
    <name type="scientific">Mycobacteroides abscessus subsp. bolletii 1513</name>
    <dbReference type="NCBI Taxonomy" id="1299321"/>
    <lineage>
        <taxon>Bacteria</taxon>
        <taxon>Bacillati</taxon>
        <taxon>Actinomycetota</taxon>
        <taxon>Actinomycetes</taxon>
        <taxon>Mycobacteriales</taxon>
        <taxon>Mycobacteriaceae</taxon>
        <taxon>Mycobacteroides</taxon>
        <taxon>Mycobacteroides abscessus</taxon>
    </lineage>
</organism>
<dbReference type="SUPFAM" id="SSF53335">
    <property type="entry name" value="S-adenosyl-L-methionine-dependent methyltransferases"/>
    <property type="match status" value="1"/>
</dbReference>
<protein>
    <recommendedName>
        <fullName evidence="4">Methyltransferase</fullName>
        <ecNumber evidence="4">2.1.1.-</ecNumber>
    </recommendedName>
</protein>
<dbReference type="PANTHER" id="PTHR13370:SF3">
    <property type="entry name" value="TRNA (GUANINE(10)-N2)-METHYLTRANSFERASE HOMOLOG"/>
    <property type="match status" value="1"/>
</dbReference>
<dbReference type="Gene3D" id="3.40.50.150">
    <property type="entry name" value="Vaccinia Virus protein VP39"/>
    <property type="match status" value="1"/>
</dbReference>
<dbReference type="EMBL" id="JAOJ01000003">
    <property type="protein sequence ID" value="EUA67912.1"/>
    <property type="molecule type" value="Genomic_DNA"/>
</dbReference>
<keyword evidence="2 6" id="KW-0489">Methyltransferase</keyword>
<dbReference type="GO" id="GO:0032259">
    <property type="term" value="P:methylation"/>
    <property type="evidence" value="ECO:0007669"/>
    <property type="project" value="UniProtKB-KW"/>
</dbReference>
<evidence type="ECO:0000313" key="6">
    <source>
        <dbReference type="EMBL" id="EUA67912.1"/>
    </source>
</evidence>
<dbReference type="InterPro" id="IPR029063">
    <property type="entry name" value="SAM-dependent_MTases_sf"/>
</dbReference>
<gene>
    <name evidence="6" type="ORF">I540_4671</name>
</gene>
<dbReference type="PATRIC" id="fig|1299321.3.peg.4503"/>
<dbReference type="InterPro" id="IPR002941">
    <property type="entry name" value="DNA_methylase_N4/N6"/>
</dbReference>
<evidence type="ECO:0000256" key="3">
    <source>
        <dbReference type="ARBA" id="ARBA00022679"/>
    </source>
</evidence>
<dbReference type="GO" id="GO:0003677">
    <property type="term" value="F:DNA binding"/>
    <property type="evidence" value="ECO:0007669"/>
    <property type="project" value="InterPro"/>
</dbReference>
<feature type="domain" description="DNA methylase N-4/N-6" evidence="5">
    <location>
        <begin position="29"/>
        <end position="238"/>
    </location>
</feature>
<dbReference type="Proteomes" id="UP000023351">
    <property type="component" value="Unassembled WGS sequence"/>
</dbReference>
<dbReference type="EC" id="2.1.1.-" evidence="4"/>
<evidence type="ECO:0000259" key="5">
    <source>
        <dbReference type="Pfam" id="PF01555"/>
    </source>
</evidence>
<proteinExistence type="inferred from homology"/>
<dbReference type="AlphaFoldDB" id="X8DGZ1"/>
<dbReference type="PROSITE" id="PS00092">
    <property type="entry name" value="N6_MTASE"/>
    <property type="match status" value="1"/>
</dbReference>
<dbReference type="InterPro" id="IPR001091">
    <property type="entry name" value="RM_Methyltransferase"/>
</dbReference>
<comment type="similarity">
    <text evidence="1 4">Belongs to the N(4)/N(6)-methyltransferase family.</text>
</comment>
<sequence length="262" mass="28463">MNPHYQDESATLYQGDALAVLATLPTASVDAIITDPPYSSGGMVRSDRMGSTRTKYVDSGAKHDLADFGGDNRDQRAYEYWCALWLAECLRITKPGGALVQFTDWRQLPSTSDAIQAGGWIWRGIVPWIKPTARPQMGRFTASAEYILWGTNGAKEIDMKNGTQRVHEGYHLLSAPRDRQHITQKPVELMRKLVGIAEGGTVLDPFMGSGTTGVAAMLEGSTFIGIEHSAHYTEIAAERIRCATGKAVAVGSQDALDFEAGA</sequence>
<dbReference type="GO" id="GO:0005737">
    <property type="term" value="C:cytoplasm"/>
    <property type="evidence" value="ECO:0007669"/>
    <property type="project" value="TreeGrafter"/>
</dbReference>
<evidence type="ECO:0000256" key="2">
    <source>
        <dbReference type="ARBA" id="ARBA00022603"/>
    </source>
</evidence>
<reference evidence="6 7" key="1">
    <citation type="submission" date="2013-12" db="EMBL/GenBank/DDBJ databases">
        <authorList>
            <person name="Zelazny A."/>
            <person name="Olivier K."/>
            <person name="Holland S."/>
            <person name="Lenaerts A."/>
            <person name="Ordway D."/>
            <person name="DeGroote M.A."/>
            <person name="Parker T."/>
            <person name="Sizemore C."/>
            <person name="Tallon L.J."/>
            <person name="Sadzewicz L.K."/>
            <person name="Sengamalay N."/>
            <person name="Fraser C.M."/>
            <person name="Hine E."/>
            <person name="Shefchek K.A."/>
            <person name="Das S.P."/>
            <person name="Tettelin H."/>
        </authorList>
    </citation>
    <scope>NUCLEOTIDE SEQUENCE [LARGE SCALE GENOMIC DNA]</scope>
    <source>
        <strain evidence="6 7">1513</strain>
    </source>
</reference>
<dbReference type="PRINTS" id="PR00508">
    <property type="entry name" value="S21N4MTFRASE"/>
</dbReference>
<comment type="caution">
    <text evidence="6">The sequence shown here is derived from an EMBL/GenBank/DDBJ whole genome shotgun (WGS) entry which is preliminary data.</text>
</comment>
<keyword evidence="3" id="KW-0808">Transferase</keyword>
<accession>X8DGZ1</accession>
<evidence type="ECO:0000256" key="1">
    <source>
        <dbReference type="ARBA" id="ARBA00006594"/>
    </source>
</evidence>
<dbReference type="PANTHER" id="PTHR13370">
    <property type="entry name" value="RNA METHYLASE-RELATED"/>
    <property type="match status" value="1"/>
</dbReference>
<name>X8DGZ1_9MYCO</name>
<dbReference type="GO" id="GO:0009007">
    <property type="term" value="F:site-specific DNA-methyltransferase (adenine-specific) activity"/>
    <property type="evidence" value="ECO:0007669"/>
    <property type="project" value="TreeGrafter"/>
</dbReference>
<dbReference type="Pfam" id="PF01555">
    <property type="entry name" value="N6_N4_Mtase"/>
    <property type="match status" value="1"/>
</dbReference>
<dbReference type="GO" id="GO:0008170">
    <property type="term" value="F:N-methyltransferase activity"/>
    <property type="evidence" value="ECO:0007669"/>
    <property type="project" value="InterPro"/>
</dbReference>
<evidence type="ECO:0000256" key="4">
    <source>
        <dbReference type="RuleBase" id="RU362026"/>
    </source>
</evidence>